<dbReference type="GO" id="GO:0019028">
    <property type="term" value="C:viral capsid"/>
    <property type="evidence" value="ECO:0007669"/>
    <property type="project" value="UniProtKB-KW"/>
</dbReference>
<evidence type="ECO:0000313" key="2">
    <source>
        <dbReference type="EMBL" id="ARK07697.1"/>
    </source>
</evidence>
<evidence type="ECO:0000313" key="3">
    <source>
        <dbReference type="Proteomes" id="UP000225832"/>
    </source>
</evidence>
<name>A0A1W6DXH0_9VIRU</name>
<feature type="compositionally biased region" description="Polar residues" evidence="1">
    <location>
        <begin position="1"/>
        <end position="24"/>
    </location>
</feature>
<keyword evidence="2" id="KW-0167">Capsid protein</keyword>
<dbReference type="EMBL" id="KY817360">
    <property type="protein sequence ID" value="ARK07697.1"/>
    <property type="molecule type" value="Genomic_DNA"/>
</dbReference>
<keyword evidence="2" id="KW-0946">Virion</keyword>
<organism evidence="2 3">
    <name type="scientific">Rhodococcus phage Toil</name>
    <dbReference type="NCBI Taxonomy" id="1975614"/>
    <lineage>
        <taxon>Viruses</taxon>
        <taxon>Varidnaviria</taxon>
        <taxon>Bamfordvirae</taxon>
        <taxon>Preplasmiviricota</taxon>
        <taxon>Prepoliviricotina</taxon>
        <taxon>Tectiliviricetes</taxon>
        <taxon>Kalamavirales</taxon>
        <taxon>Tectiviridae</taxon>
        <taxon>Epsilontectivirus</taxon>
        <taxon>Epsilontectivirus toil</taxon>
    </lineage>
</organism>
<reference evidence="2 3" key="1">
    <citation type="submission" date="2017-03" db="EMBL/GenBank/DDBJ databases">
        <title>Complete genome of Rhodococcus opacus Tectivirus Toil.</title>
        <authorList>
            <person name="Gill J.J."/>
            <person name="Wang B."/>
            <person name="Young R."/>
            <person name="Chu K.-H."/>
        </authorList>
    </citation>
    <scope>NUCLEOTIDE SEQUENCE [LARGE SCALE GENOMIC DNA]</scope>
</reference>
<feature type="region of interest" description="Disordered" evidence="1">
    <location>
        <begin position="1"/>
        <end position="25"/>
    </location>
</feature>
<dbReference type="Proteomes" id="UP000225832">
    <property type="component" value="Segment"/>
</dbReference>
<sequence>MPSAMTTSGGTANSTSPSQGQAQSPVAIKSFVRSSLEHRESAGIDITRQISSSDQDLGSFAIPAYGYLRSLLVYVTVTAGAGASTFSADAPWNFLKNIIVQEPNGATIAQFNSGYDLYLANKWGGYRGFNDPKAKPDYSTNATGGLATFLLRIPLELRGRDALGSLPNQNAAAAFQLRMTLSSAATVYTSQPATTLPQVRVRVIAEEWDQPAVSSDGAANQTTPPAMNTTQYWSKQVYPVVAGQNTIRLTRVGNYIRGLNFIYRDGTGARVTNASNNWPDPAVLYYDTRPIDNILSAVWRSTMVERAGYSGTIEAVNGLDNGVYPYDFMHEFDGRLGNELNDGWLPTLSSTRLEVQGSFGVAGTLEVLTNDVSVAGNVFL</sequence>
<keyword evidence="3" id="KW-1185">Reference proteome</keyword>
<gene>
    <name evidence="2" type="ORF">Toil_gp14</name>
</gene>
<proteinExistence type="predicted"/>
<accession>A0A1W6DXH0</accession>
<evidence type="ECO:0000256" key="1">
    <source>
        <dbReference type="SAM" id="MobiDB-lite"/>
    </source>
</evidence>
<protein>
    <submittedName>
        <fullName evidence="2">Coat protein</fullName>
    </submittedName>
</protein>